<protein>
    <recommendedName>
        <fullName evidence="3">Receptor ligand binding region domain-containing protein</fullName>
    </recommendedName>
</protein>
<accession>A0A1B0GMF5</accession>
<dbReference type="EMBL" id="AJVK01024489">
    <property type="status" value="NOT_ANNOTATED_CDS"/>
    <property type="molecule type" value="Genomic_DNA"/>
</dbReference>
<keyword evidence="2" id="KW-1185">Reference proteome</keyword>
<evidence type="ECO:0000313" key="2">
    <source>
        <dbReference type="Proteomes" id="UP000092462"/>
    </source>
</evidence>
<dbReference type="VEuPathDB" id="VectorBase:PPAI002336"/>
<organism evidence="1 2">
    <name type="scientific">Phlebotomus papatasi</name>
    <name type="common">Sandfly</name>
    <dbReference type="NCBI Taxonomy" id="29031"/>
    <lineage>
        <taxon>Eukaryota</taxon>
        <taxon>Metazoa</taxon>
        <taxon>Ecdysozoa</taxon>
        <taxon>Arthropoda</taxon>
        <taxon>Hexapoda</taxon>
        <taxon>Insecta</taxon>
        <taxon>Pterygota</taxon>
        <taxon>Neoptera</taxon>
        <taxon>Endopterygota</taxon>
        <taxon>Diptera</taxon>
        <taxon>Nematocera</taxon>
        <taxon>Psychodoidea</taxon>
        <taxon>Psychodidae</taxon>
        <taxon>Phlebotomus</taxon>
        <taxon>Phlebotomus</taxon>
    </lineage>
</organism>
<reference evidence="1" key="1">
    <citation type="submission" date="2022-08" db="UniProtKB">
        <authorList>
            <consortium name="EnsemblMetazoa"/>
        </authorList>
    </citation>
    <scope>IDENTIFICATION</scope>
    <source>
        <strain evidence="1">Israel</strain>
    </source>
</reference>
<dbReference type="EnsemblMetazoa" id="PPAI002336-RA">
    <property type="protein sequence ID" value="PPAI002336-PA"/>
    <property type="gene ID" value="PPAI002336"/>
</dbReference>
<sequence>MKIGQSHARGLSYDIHFDNKGLRTDFLLDVIELGPAGLQKVGTWNSTEGLNLTRHYQILTADSDENSLRNKTFIVLTAL</sequence>
<dbReference type="VEuPathDB" id="VectorBase:PPAPM1_011057"/>
<proteinExistence type="predicted"/>
<dbReference type="Gene3D" id="3.40.50.2300">
    <property type="match status" value="1"/>
</dbReference>
<evidence type="ECO:0000313" key="1">
    <source>
        <dbReference type="EnsemblMetazoa" id="PPAI002336-PA"/>
    </source>
</evidence>
<dbReference type="Proteomes" id="UP000092462">
    <property type="component" value="Unassembled WGS sequence"/>
</dbReference>
<name>A0A1B0GMF5_PHLPP</name>
<dbReference type="AlphaFoldDB" id="A0A1B0GMF5"/>
<evidence type="ECO:0008006" key="3">
    <source>
        <dbReference type="Google" id="ProtNLM"/>
    </source>
</evidence>